<dbReference type="Proteomes" id="UP000628710">
    <property type="component" value="Unassembled WGS sequence"/>
</dbReference>
<dbReference type="CDD" id="cd03024">
    <property type="entry name" value="DsbA_FrnE"/>
    <property type="match status" value="1"/>
</dbReference>
<dbReference type="Gene3D" id="3.40.30.10">
    <property type="entry name" value="Glutaredoxin"/>
    <property type="match status" value="1"/>
</dbReference>
<name>A0A934MXK7_9GAMM</name>
<dbReference type="PANTHER" id="PTHR13887:SF41">
    <property type="entry name" value="THIOREDOXIN SUPERFAMILY PROTEIN"/>
    <property type="match status" value="1"/>
</dbReference>
<evidence type="ECO:0000313" key="3">
    <source>
        <dbReference type="Proteomes" id="UP000628710"/>
    </source>
</evidence>
<sequence length="223" mass="25185">MKDSLEIQFISDVMCPWCVVGLGNLNIALEQLADQVDADITFQPFELNPDMRPEGQALSEHITEKYGITKEQSEQNRNMLKARGEKVGFDFNFTPESRMRNSFDAHRLLHWANLEGKQTELKNALFKAHFTYNQDISDHKILSSIAADIGLSPQAAKGVLEGGHYAEDVRRQQKLWQQSGIHSVPTIIINNQYAISGGQPAEQFKQAIEEILEKEEAENNAET</sequence>
<protein>
    <submittedName>
        <fullName evidence="2">DsbA family oxidoreductase</fullName>
    </submittedName>
</protein>
<dbReference type="EMBL" id="JAEMNX010000024">
    <property type="protein sequence ID" value="MBJ7539424.1"/>
    <property type="molecule type" value="Genomic_DNA"/>
</dbReference>
<dbReference type="SUPFAM" id="SSF52833">
    <property type="entry name" value="Thioredoxin-like"/>
    <property type="match status" value="1"/>
</dbReference>
<evidence type="ECO:0000259" key="1">
    <source>
        <dbReference type="Pfam" id="PF01323"/>
    </source>
</evidence>
<dbReference type="PANTHER" id="PTHR13887">
    <property type="entry name" value="GLUTATHIONE S-TRANSFERASE KAPPA"/>
    <property type="match status" value="1"/>
</dbReference>
<dbReference type="InterPro" id="IPR036249">
    <property type="entry name" value="Thioredoxin-like_sf"/>
</dbReference>
<feature type="domain" description="DSBA-like thioredoxin" evidence="1">
    <location>
        <begin position="7"/>
        <end position="208"/>
    </location>
</feature>
<dbReference type="GO" id="GO:0016491">
    <property type="term" value="F:oxidoreductase activity"/>
    <property type="evidence" value="ECO:0007669"/>
    <property type="project" value="InterPro"/>
</dbReference>
<reference evidence="2" key="1">
    <citation type="submission" date="2020-12" db="EMBL/GenBank/DDBJ databases">
        <title>Marinomonas arctica sp. nov., a psychrotolerant bacterium isolated from the Arctic.</title>
        <authorList>
            <person name="Zhang Y."/>
        </authorList>
    </citation>
    <scope>NUCLEOTIDE SEQUENCE</scope>
    <source>
        <strain evidence="2">C1424</strain>
    </source>
</reference>
<comment type="caution">
    <text evidence="2">The sequence shown here is derived from an EMBL/GenBank/DDBJ whole genome shotgun (WGS) entry which is preliminary data.</text>
</comment>
<dbReference type="InterPro" id="IPR001853">
    <property type="entry name" value="DSBA-like_thioredoxin_dom"/>
</dbReference>
<gene>
    <name evidence="2" type="ORF">I8J31_17225</name>
</gene>
<keyword evidence="3" id="KW-1185">Reference proteome</keyword>
<accession>A0A934MXK7</accession>
<organism evidence="2 3">
    <name type="scientific">Marinomonas transparens</name>
    <dbReference type="NCBI Taxonomy" id="2795388"/>
    <lineage>
        <taxon>Bacteria</taxon>
        <taxon>Pseudomonadati</taxon>
        <taxon>Pseudomonadota</taxon>
        <taxon>Gammaproteobacteria</taxon>
        <taxon>Oceanospirillales</taxon>
        <taxon>Oceanospirillaceae</taxon>
        <taxon>Marinomonas</taxon>
    </lineage>
</organism>
<dbReference type="AlphaFoldDB" id="A0A934MXK7"/>
<dbReference type="Pfam" id="PF01323">
    <property type="entry name" value="DSBA"/>
    <property type="match status" value="1"/>
</dbReference>
<dbReference type="RefSeq" id="WP_199469825.1">
    <property type="nucleotide sequence ID" value="NZ_JAEMNX010000024.1"/>
</dbReference>
<evidence type="ECO:0000313" key="2">
    <source>
        <dbReference type="EMBL" id="MBJ7539424.1"/>
    </source>
</evidence>
<proteinExistence type="predicted"/>